<name>C6LEI5_9FIRM</name>
<dbReference type="OrthoDB" id="9761532at2"/>
<evidence type="ECO:0000313" key="11">
    <source>
        <dbReference type="Proteomes" id="UP000005561"/>
    </source>
</evidence>
<proteinExistence type="inferred from homology"/>
<evidence type="ECO:0000259" key="9">
    <source>
        <dbReference type="Pfam" id="PF07687"/>
    </source>
</evidence>
<dbReference type="SUPFAM" id="SSF55031">
    <property type="entry name" value="Bacterial exopeptidase dimerisation domain"/>
    <property type="match status" value="1"/>
</dbReference>
<comment type="cofactor">
    <cofactor evidence="1">
        <name>Zn(2+)</name>
        <dbReference type="ChEBI" id="CHEBI:29105"/>
    </cofactor>
</comment>
<reference evidence="10" key="1">
    <citation type="submission" date="2009-07" db="EMBL/GenBank/DDBJ databases">
        <authorList>
            <person name="Weinstock G."/>
            <person name="Sodergren E."/>
            <person name="Clifton S."/>
            <person name="Fulton L."/>
            <person name="Fulton B."/>
            <person name="Courtney L."/>
            <person name="Fronick C."/>
            <person name="Harrison M."/>
            <person name="Strong C."/>
            <person name="Farmer C."/>
            <person name="Delahaunty K."/>
            <person name="Markovic C."/>
            <person name="Hall O."/>
            <person name="Minx P."/>
            <person name="Tomlinson C."/>
            <person name="Mitreva M."/>
            <person name="Nelson J."/>
            <person name="Hou S."/>
            <person name="Wollam A."/>
            <person name="Pepin K.H."/>
            <person name="Johnson M."/>
            <person name="Bhonagiri V."/>
            <person name="Nash W.E."/>
            <person name="Warren W."/>
            <person name="Chinwalla A."/>
            <person name="Mardis E.R."/>
            <person name="Wilson R.K."/>
        </authorList>
    </citation>
    <scope>NUCLEOTIDE SEQUENCE [LARGE SCALE GENOMIC DNA]</scope>
    <source>
        <strain evidence="10">DSM 14469</strain>
    </source>
</reference>
<dbReference type="SUPFAM" id="SSF53187">
    <property type="entry name" value="Zn-dependent exopeptidases"/>
    <property type="match status" value="1"/>
</dbReference>
<dbReference type="GO" id="GO:0008777">
    <property type="term" value="F:acetylornithine deacetylase activity"/>
    <property type="evidence" value="ECO:0007669"/>
    <property type="project" value="TreeGrafter"/>
</dbReference>
<gene>
    <name evidence="10" type="ORF">BRYFOR_07035</name>
</gene>
<evidence type="ECO:0000256" key="4">
    <source>
        <dbReference type="ARBA" id="ARBA00022723"/>
    </source>
</evidence>
<comment type="similarity">
    <text evidence="2">Belongs to the peptidase M20A family.</text>
</comment>
<comment type="caution">
    <text evidence="10">The sequence shown here is derived from an EMBL/GenBank/DDBJ whole genome shotgun (WGS) entry which is preliminary data.</text>
</comment>
<evidence type="ECO:0000256" key="8">
    <source>
        <dbReference type="ARBA" id="ARBA00023049"/>
    </source>
</evidence>
<evidence type="ECO:0000256" key="7">
    <source>
        <dbReference type="ARBA" id="ARBA00022997"/>
    </source>
</evidence>
<keyword evidence="8" id="KW-0482">Metalloprotease</keyword>
<keyword evidence="3" id="KW-0645">Protease</keyword>
<dbReference type="Pfam" id="PF01546">
    <property type="entry name" value="Peptidase_M20"/>
    <property type="match status" value="1"/>
</dbReference>
<keyword evidence="6" id="KW-0862">Zinc</keyword>
<organism evidence="10 11">
    <name type="scientific">Marvinbryantia formatexigens DSM 14469</name>
    <dbReference type="NCBI Taxonomy" id="478749"/>
    <lineage>
        <taxon>Bacteria</taxon>
        <taxon>Bacillati</taxon>
        <taxon>Bacillota</taxon>
        <taxon>Clostridia</taxon>
        <taxon>Lachnospirales</taxon>
        <taxon>Lachnospiraceae</taxon>
        <taxon>Marvinbryantia</taxon>
    </lineage>
</organism>
<dbReference type="GO" id="GO:0008270">
    <property type="term" value="F:zinc ion binding"/>
    <property type="evidence" value="ECO:0007669"/>
    <property type="project" value="InterPro"/>
</dbReference>
<evidence type="ECO:0000256" key="3">
    <source>
        <dbReference type="ARBA" id="ARBA00022670"/>
    </source>
</evidence>
<dbReference type="PANTHER" id="PTHR43808:SF31">
    <property type="entry name" value="N-ACETYL-L-CITRULLINE DEACETYLASE"/>
    <property type="match status" value="1"/>
</dbReference>
<dbReference type="EMBL" id="ACCL02000008">
    <property type="protein sequence ID" value="EET60968.1"/>
    <property type="molecule type" value="Genomic_DNA"/>
</dbReference>
<evidence type="ECO:0000256" key="2">
    <source>
        <dbReference type="ARBA" id="ARBA00006247"/>
    </source>
</evidence>
<keyword evidence="4" id="KW-0479">Metal-binding</keyword>
<sequence>MQKQIEAFIDSHKEEMLEDLKTLVRINSVRGEEKPGKPYGDGPAEVLAAAQKMMAGYGFAVKNYDNYVVTGDFNDREKQLDILAHLDVVPVTEDWTVTQPFEPVVIDGKIYGRGTADDKGPAIAALYAMRAIRECGVPLSRNVRLILGSDEECGSSDLDHYYGIEQEAPMSFTPDADFPVINIEKGRLAKSFTASFAHDGEEGGRVLAFHGGDKVNVVPANAWALVTGVPLETVQTAVAGDESGVRFTVSEEESGIRITAKGLAGHASTPEVGRNAICALLALLAELPLVDNAQNNALKAVSELFPFGDLCGTALGVEMEDEISGKITVNLGVLDFDGTSLKGIFDSRVPICGNDSNVTAVIAAKMQEKGLSLEEGPMTPPHHVPAESAFVQTLLASYEKYSGKKGEARAIGGGTYVHDLERGVAFGCMSDDVDNHMHGDDEFMLVDVLVMSAKIFADVICKLCS</sequence>
<dbReference type="PROSITE" id="PS00759">
    <property type="entry name" value="ARGE_DAPE_CPG2_2"/>
    <property type="match status" value="1"/>
</dbReference>
<evidence type="ECO:0000256" key="6">
    <source>
        <dbReference type="ARBA" id="ARBA00022833"/>
    </source>
</evidence>
<dbReference type="GO" id="GO:0008237">
    <property type="term" value="F:metallopeptidase activity"/>
    <property type="evidence" value="ECO:0007669"/>
    <property type="project" value="UniProtKB-KW"/>
</dbReference>
<dbReference type="STRING" id="168384.SAMN05660368_00356"/>
<dbReference type="eggNOG" id="COG0624">
    <property type="taxonomic scope" value="Bacteria"/>
</dbReference>
<evidence type="ECO:0000256" key="1">
    <source>
        <dbReference type="ARBA" id="ARBA00001947"/>
    </source>
</evidence>
<dbReference type="Gene3D" id="3.30.70.360">
    <property type="match status" value="2"/>
</dbReference>
<feature type="domain" description="Peptidase M20 dimerisation" evidence="9">
    <location>
        <begin position="255"/>
        <end position="333"/>
    </location>
</feature>
<dbReference type="InterPro" id="IPR010964">
    <property type="entry name" value="M20A_pepV-rel"/>
</dbReference>
<dbReference type="InterPro" id="IPR011650">
    <property type="entry name" value="Peptidase_M20_dimer"/>
</dbReference>
<dbReference type="InterPro" id="IPR050072">
    <property type="entry name" value="Peptidase_M20A"/>
</dbReference>
<keyword evidence="5 10" id="KW-0378">Hydrolase</keyword>
<dbReference type="InterPro" id="IPR036264">
    <property type="entry name" value="Bact_exopeptidase_dim_dom"/>
</dbReference>
<dbReference type="AlphaFoldDB" id="C6LEI5"/>
<dbReference type="Proteomes" id="UP000005561">
    <property type="component" value="Unassembled WGS sequence"/>
</dbReference>
<dbReference type="NCBIfam" id="TIGR01887">
    <property type="entry name" value="dipeptidaselike"/>
    <property type="match status" value="1"/>
</dbReference>
<protein>
    <submittedName>
        <fullName evidence="10">Dipeptidase PepV</fullName>
        <ecNumber evidence="10">3.4.13.-</ecNumber>
    </submittedName>
</protein>
<dbReference type="InterPro" id="IPR001261">
    <property type="entry name" value="ArgE/DapE_CS"/>
</dbReference>
<evidence type="ECO:0000256" key="5">
    <source>
        <dbReference type="ARBA" id="ARBA00022801"/>
    </source>
</evidence>
<accession>C6LEI5</accession>
<dbReference type="RefSeq" id="WP_006861828.1">
    <property type="nucleotide sequence ID" value="NZ_ACCL02000008.1"/>
</dbReference>
<dbReference type="Gene3D" id="3.40.630.10">
    <property type="entry name" value="Zn peptidases"/>
    <property type="match status" value="1"/>
</dbReference>
<keyword evidence="7 10" id="KW-0224">Dipeptidase</keyword>
<dbReference type="EC" id="3.4.13.-" evidence="10"/>
<keyword evidence="11" id="KW-1185">Reference proteome</keyword>
<dbReference type="GO" id="GO:0006526">
    <property type="term" value="P:L-arginine biosynthetic process"/>
    <property type="evidence" value="ECO:0007669"/>
    <property type="project" value="TreeGrafter"/>
</dbReference>
<dbReference type="GO" id="GO:0016805">
    <property type="term" value="F:dipeptidase activity"/>
    <property type="evidence" value="ECO:0007669"/>
    <property type="project" value="UniProtKB-KW"/>
</dbReference>
<dbReference type="PANTHER" id="PTHR43808">
    <property type="entry name" value="ACETYLORNITHINE DEACETYLASE"/>
    <property type="match status" value="1"/>
</dbReference>
<dbReference type="InterPro" id="IPR002933">
    <property type="entry name" value="Peptidase_M20"/>
</dbReference>
<dbReference type="Pfam" id="PF07687">
    <property type="entry name" value="M20_dimer"/>
    <property type="match status" value="1"/>
</dbReference>
<evidence type="ECO:0000313" key="10">
    <source>
        <dbReference type="EMBL" id="EET60968.1"/>
    </source>
</evidence>
<dbReference type="GO" id="GO:0006508">
    <property type="term" value="P:proteolysis"/>
    <property type="evidence" value="ECO:0007669"/>
    <property type="project" value="UniProtKB-KW"/>
</dbReference>